<evidence type="ECO:0000313" key="2">
    <source>
        <dbReference type="EMBL" id="MEZ3180771.1"/>
    </source>
</evidence>
<comment type="caution">
    <text evidence="2">The sequence shown here is derived from an EMBL/GenBank/DDBJ whole genome shotgun (WGS) entry which is preliminary data.</text>
</comment>
<reference evidence="2 3" key="1">
    <citation type="journal article" date="2021" name="Res Sq">
        <title>Streptomyces Pimoensis sp. nov., Isolated From the Taklimakan Desert in Xinjiang, China.</title>
        <authorList>
            <person name="Zhang P."/>
            <person name="Luo X."/>
            <person name="Luo X."/>
            <person name="Liu Z."/>
            <person name="Xia Z."/>
            <person name="Wan C."/>
            <person name="zhang L."/>
        </authorList>
    </citation>
    <scope>NUCLEOTIDE SEQUENCE [LARGE SCALE GENOMIC DNA]</scope>
    <source>
        <strain evidence="2 3">TRM75549</strain>
    </source>
</reference>
<dbReference type="RefSeq" id="WP_371239650.1">
    <property type="nucleotide sequence ID" value="NZ_JAHWZY010000019.1"/>
</dbReference>
<evidence type="ECO:0000256" key="1">
    <source>
        <dbReference type="SAM" id="MobiDB-lite"/>
    </source>
</evidence>
<proteinExistence type="predicted"/>
<sequence>MAWYNKASDADLQQSMDLACAAAKDARENGDREREAAFHEDLNGMVTEAQNRGWTQGSGWKAGRR</sequence>
<organism evidence="2 3">
    <name type="scientific">Streptomyces pimonensis</name>
    <dbReference type="NCBI Taxonomy" id="2860288"/>
    <lineage>
        <taxon>Bacteria</taxon>
        <taxon>Bacillati</taxon>
        <taxon>Actinomycetota</taxon>
        <taxon>Actinomycetes</taxon>
        <taxon>Kitasatosporales</taxon>
        <taxon>Streptomycetaceae</taxon>
        <taxon>Streptomyces</taxon>
    </lineage>
</organism>
<accession>A0ABV4J1G8</accession>
<feature type="region of interest" description="Disordered" evidence="1">
    <location>
        <begin position="42"/>
        <end position="65"/>
    </location>
</feature>
<dbReference type="Proteomes" id="UP001567537">
    <property type="component" value="Unassembled WGS sequence"/>
</dbReference>
<evidence type="ECO:0000313" key="3">
    <source>
        <dbReference type="Proteomes" id="UP001567537"/>
    </source>
</evidence>
<protein>
    <submittedName>
        <fullName evidence="2">Uncharacterized protein</fullName>
    </submittedName>
</protein>
<name>A0ABV4J1G8_9ACTN</name>
<gene>
    <name evidence="2" type="ORF">KYY02_19385</name>
</gene>
<dbReference type="EMBL" id="JAHWZY010000019">
    <property type="protein sequence ID" value="MEZ3180771.1"/>
    <property type="molecule type" value="Genomic_DNA"/>
</dbReference>
<feature type="compositionally biased region" description="Polar residues" evidence="1">
    <location>
        <begin position="48"/>
        <end position="58"/>
    </location>
</feature>
<keyword evidence="3" id="KW-1185">Reference proteome</keyword>